<evidence type="ECO:0000256" key="1">
    <source>
        <dbReference type="ARBA" id="ARBA00022741"/>
    </source>
</evidence>
<dbReference type="PANTHER" id="PTHR11070:SF2">
    <property type="entry name" value="ATP-DEPENDENT DNA HELICASE SRS2"/>
    <property type="match status" value="1"/>
</dbReference>
<evidence type="ECO:0000256" key="3">
    <source>
        <dbReference type="ARBA" id="ARBA00022806"/>
    </source>
</evidence>
<evidence type="ECO:0000313" key="8">
    <source>
        <dbReference type="Proteomes" id="UP000681041"/>
    </source>
</evidence>
<dbReference type="AlphaFoldDB" id="A0A8T8KAA0"/>
<dbReference type="OrthoDB" id="203178at2157"/>
<dbReference type="PROSITE" id="PS51198">
    <property type="entry name" value="UVRD_HELICASE_ATP_BIND"/>
    <property type="match status" value="1"/>
</dbReference>
<dbReference type="CDD" id="cd17932">
    <property type="entry name" value="DEXQc_UvrD"/>
    <property type="match status" value="1"/>
</dbReference>
<dbReference type="GO" id="GO:0016787">
    <property type="term" value="F:hydrolase activity"/>
    <property type="evidence" value="ECO:0007669"/>
    <property type="project" value="UniProtKB-UniRule"/>
</dbReference>
<evidence type="ECO:0000256" key="2">
    <source>
        <dbReference type="ARBA" id="ARBA00022801"/>
    </source>
</evidence>
<protein>
    <submittedName>
        <fullName evidence="7">DEAD/DEAH box helicase</fullName>
    </submittedName>
</protein>
<evidence type="ECO:0000256" key="5">
    <source>
        <dbReference type="PROSITE-ProRule" id="PRU00560"/>
    </source>
</evidence>
<dbReference type="KEGG" id="meme:HYG87_00500"/>
<keyword evidence="8" id="KW-1185">Reference proteome</keyword>
<reference evidence="7" key="1">
    <citation type="submission" date="2020-07" db="EMBL/GenBank/DDBJ databases">
        <title>Methanobacterium. sp. MethCan genome.</title>
        <authorList>
            <person name="Postec A."/>
            <person name="Quemeneur M."/>
        </authorList>
    </citation>
    <scope>NUCLEOTIDE SEQUENCE</scope>
    <source>
        <strain evidence="7">MethCAN</strain>
    </source>
</reference>
<dbReference type="GO" id="GO:0005829">
    <property type="term" value="C:cytosol"/>
    <property type="evidence" value="ECO:0007669"/>
    <property type="project" value="TreeGrafter"/>
</dbReference>
<dbReference type="SUPFAM" id="SSF52540">
    <property type="entry name" value="P-loop containing nucleoside triphosphate hydrolases"/>
    <property type="match status" value="1"/>
</dbReference>
<dbReference type="GO" id="GO:0005524">
    <property type="term" value="F:ATP binding"/>
    <property type="evidence" value="ECO:0007669"/>
    <property type="project" value="UniProtKB-UniRule"/>
</dbReference>
<dbReference type="EMBL" id="CP058560">
    <property type="protein sequence ID" value="QUH22351.1"/>
    <property type="molecule type" value="Genomic_DNA"/>
</dbReference>
<evidence type="ECO:0000256" key="4">
    <source>
        <dbReference type="ARBA" id="ARBA00022840"/>
    </source>
</evidence>
<sequence>MLDWSEYEKIVTQILDRKISHNENPPQNQAISSPKNQSLFLVAGPGSGKTTVMVLKILKFILVDDVPPASILATTFTRKAASELRSRILSWGDEIRQYLLNDKQYSNIHPKLKNLDFNQIITGTLDSISEDVLRTHRDPGSPPPVVIEDFVASALMMRVGLFKEDRYHVKDLKEFLVDLRGTSFKFNVAEMAKLLLEIKDHIYYDQVDFEKLKKEETALGPQLAFKAIEDYIQELDSRFLYDFAMLEAKFLRVLKEGKLEDFLSQLKLVLVDEYQDTNLLQEQIYFQFAQAALKNGGSITVVGDDDQSLYHFRGATVDLFTNFKTRIQDQLGIEVGLINLSKNYRSTKNIVNLCNYFAQLDPHFQEVRVDSKPLIEAARNPKHIDFPILGMFRPSVDILAYDLSRFIKKVIQGEGVNIQYKGGNLLIKAHPQEGSAADISILCSSPLERNASGKKRLPLHLREQLMRNPSMEVFNPRGEDLERVKEAQILCGLILECLDPESVFENDIEKLPLAARKNFHTWRKEAHKFIETSPKPQKPVSLAQFVEAWQKRQPLGRKSWIREVTVMELAYKLVTWIKPLQEDVEGLVYLEAVTRTIAQTGLFSSFGGEIIFDSKIPELEQKSIEDAMWNIMVPLATGAIEVDENLLDTLPSNRISIMSVHQAKGLEFPLVVVDVGSEFRINHHTQAFKRYPQDGGKSSNLEDFLRKYSPLGTPPRSPRDRAFDDLFRLYFVSYSRAQDVLLLVGLNSVMEGYQNGKQIPNVATGWDRNLNWPGLKDIIFI</sequence>
<dbReference type="Pfam" id="PF00580">
    <property type="entry name" value="UvrD-helicase"/>
    <property type="match status" value="1"/>
</dbReference>
<dbReference type="InterPro" id="IPR014016">
    <property type="entry name" value="UvrD-like_ATP-bd"/>
</dbReference>
<dbReference type="GO" id="GO:0003677">
    <property type="term" value="F:DNA binding"/>
    <property type="evidence" value="ECO:0007669"/>
    <property type="project" value="InterPro"/>
</dbReference>
<dbReference type="PANTHER" id="PTHR11070">
    <property type="entry name" value="UVRD / RECB / PCRA DNA HELICASE FAMILY MEMBER"/>
    <property type="match status" value="1"/>
</dbReference>
<feature type="domain" description="UvrD-like helicase ATP-binding" evidence="6">
    <location>
        <begin position="22"/>
        <end position="347"/>
    </location>
</feature>
<dbReference type="GO" id="GO:0000725">
    <property type="term" value="P:recombinational repair"/>
    <property type="evidence" value="ECO:0007669"/>
    <property type="project" value="TreeGrafter"/>
</dbReference>
<evidence type="ECO:0000313" key="7">
    <source>
        <dbReference type="EMBL" id="QUH22351.1"/>
    </source>
</evidence>
<keyword evidence="2 5" id="KW-0378">Hydrolase</keyword>
<evidence type="ECO:0000259" key="6">
    <source>
        <dbReference type="PROSITE" id="PS51198"/>
    </source>
</evidence>
<accession>A0A8T8KAA0</accession>
<proteinExistence type="predicted"/>
<dbReference type="Gene3D" id="3.40.50.300">
    <property type="entry name" value="P-loop containing nucleotide triphosphate hydrolases"/>
    <property type="match status" value="3"/>
</dbReference>
<gene>
    <name evidence="7" type="ORF">HYG87_00500</name>
</gene>
<name>A0A8T8KAA0_9EURY</name>
<keyword evidence="3 5" id="KW-0347">Helicase</keyword>
<keyword evidence="1 5" id="KW-0547">Nucleotide-binding</keyword>
<dbReference type="RefSeq" id="WP_211533295.1">
    <property type="nucleotide sequence ID" value="NZ_CP058560.1"/>
</dbReference>
<keyword evidence="4 5" id="KW-0067">ATP-binding</keyword>
<feature type="binding site" evidence="5">
    <location>
        <begin position="43"/>
        <end position="50"/>
    </location>
    <ligand>
        <name>ATP</name>
        <dbReference type="ChEBI" id="CHEBI:30616"/>
    </ligand>
</feature>
<dbReference type="GO" id="GO:0043138">
    <property type="term" value="F:3'-5' DNA helicase activity"/>
    <property type="evidence" value="ECO:0007669"/>
    <property type="project" value="UniProtKB-EC"/>
</dbReference>
<organism evidence="7 8">
    <name type="scientific">Methanobacterium alkalithermotolerans</name>
    <dbReference type="NCBI Taxonomy" id="2731220"/>
    <lineage>
        <taxon>Archaea</taxon>
        <taxon>Methanobacteriati</taxon>
        <taxon>Methanobacteriota</taxon>
        <taxon>Methanomada group</taxon>
        <taxon>Methanobacteria</taxon>
        <taxon>Methanobacteriales</taxon>
        <taxon>Methanobacteriaceae</taxon>
        <taxon>Methanobacterium</taxon>
    </lineage>
</organism>
<dbReference type="GeneID" id="64819198"/>
<dbReference type="InterPro" id="IPR000212">
    <property type="entry name" value="DNA_helicase_UvrD/REP"/>
</dbReference>
<dbReference type="InterPro" id="IPR027417">
    <property type="entry name" value="P-loop_NTPase"/>
</dbReference>
<dbReference type="Proteomes" id="UP000681041">
    <property type="component" value="Chromosome"/>
</dbReference>